<evidence type="ECO:0000256" key="1">
    <source>
        <dbReference type="SAM" id="MobiDB-lite"/>
    </source>
</evidence>
<accession>A0A5B0VRX0</accession>
<sequence length="74" mass="7954">MTATKDRFFKPATTTAETKLAQTATNARDILDAEAAIRAKKTERLRALRLSQPAAETPDKPSGAKPSSARGRKA</sequence>
<dbReference type="EMBL" id="VNIP01000016">
    <property type="protein sequence ID" value="KAA1176641.1"/>
    <property type="molecule type" value="Genomic_DNA"/>
</dbReference>
<dbReference type="AlphaFoldDB" id="A0A5B0VRX0"/>
<organism evidence="2 3">
    <name type="scientific">Rhizobium tropici</name>
    <dbReference type="NCBI Taxonomy" id="398"/>
    <lineage>
        <taxon>Bacteria</taxon>
        <taxon>Pseudomonadati</taxon>
        <taxon>Pseudomonadota</taxon>
        <taxon>Alphaproteobacteria</taxon>
        <taxon>Hyphomicrobiales</taxon>
        <taxon>Rhizobiaceae</taxon>
        <taxon>Rhizobium/Agrobacterium group</taxon>
        <taxon>Rhizobium</taxon>
    </lineage>
</organism>
<reference evidence="2 3" key="1">
    <citation type="submission" date="2019-07" db="EMBL/GenBank/DDBJ databases">
        <title>The Draft Genome Sequence of Rhizobium tropici SARCC-755 Associated with Superior Nodulation on Pigeonpea (Cajanus cajan (L.) Millsp.).</title>
        <authorList>
            <person name="Bopape F.L."/>
            <person name="Hassen A.I."/>
            <person name="Swanevelder Z.H."/>
            <person name="Gwata E.T."/>
        </authorList>
    </citation>
    <scope>NUCLEOTIDE SEQUENCE [LARGE SCALE GENOMIC DNA]</scope>
    <source>
        <strain evidence="2 3">SARCC-755</strain>
    </source>
</reference>
<proteinExistence type="predicted"/>
<gene>
    <name evidence="2" type="ORF">FP026_27785</name>
</gene>
<evidence type="ECO:0000313" key="3">
    <source>
        <dbReference type="Proteomes" id="UP000323608"/>
    </source>
</evidence>
<dbReference type="Proteomes" id="UP000323608">
    <property type="component" value="Unassembled WGS sequence"/>
</dbReference>
<protein>
    <submittedName>
        <fullName evidence="2">Uncharacterized protein</fullName>
    </submittedName>
</protein>
<evidence type="ECO:0000313" key="2">
    <source>
        <dbReference type="EMBL" id="KAA1176641.1"/>
    </source>
</evidence>
<name>A0A5B0VRX0_RHITR</name>
<comment type="caution">
    <text evidence="2">The sequence shown here is derived from an EMBL/GenBank/DDBJ whole genome shotgun (WGS) entry which is preliminary data.</text>
</comment>
<dbReference type="RefSeq" id="WP_149637786.1">
    <property type="nucleotide sequence ID" value="NZ_VNIP01000016.1"/>
</dbReference>
<dbReference type="OrthoDB" id="7917227at2"/>
<feature type="region of interest" description="Disordered" evidence="1">
    <location>
        <begin position="48"/>
        <end position="74"/>
    </location>
</feature>